<evidence type="ECO:0000313" key="2">
    <source>
        <dbReference type="Proteomes" id="UP001150217"/>
    </source>
</evidence>
<name>A0ABQ8V8Q4_9AGAR</name>
<dbReference type="Pfam" id="PF00067">
    <property type="entry name" value="p450"/>
    <property type="match status" value="1"/>
</dbReference>
<dbReference type="InterPro" id="IPR001128">
    <property type="entry name" value="Cyt_P450"/>
</dbReference>
<protein>
    <recommendedName>
        <fullName evidence="3">Cytochrome P450</fullName>
    </recommendedName>
</protein>
<evidence type="ECO:0000313" key="1">
    <source>
        <dbReference type="EMBL" id="KAJ4475823.1"/>
    </source>
</evidence>
<dbReference type="Proteomes" id="UP001150217">
    <property type="component" value="Unassembled WGS sequence"/>
</dbReference>
<dbReference type="SUPFAM" id="SSF48264">
    <property type="entry name" value="Cytochrome P450"/>
    <property type="match status" value="1"/>
</dbReference>
<evidence type="ECO:0008006" key="3">
    <source>
        <dbReference type="Google" id="ProtNLM"/>
    </source>
</evidence>
<reference evidence="1" key="1">
    <citation type="submission" date="2022-08" db="EMBL/GenBank/DDBJ databases">
        <title>A Global Phylogenomic Analysis of the Shiitake Genus Lentinula.</title>
        <authorList>
            <consortium name="DOE Joint Genome Institute"/>
            <person name="Sierra-Patev S."/>
            <person name="Min B."/>
            <person name="Naranjo-Ortiz M."/>
            <person name="Looney B."/>
            <person name="Konkel Z."/>
            <person name="Slot J.C."/>
            <person name="Sakamoto Y."/>
            <person name="Steenwyk J.L."/>
            <person name="Rokas A."/>
            <person name="Carro J."/>
            <person name="Camarero S."/>
            <person name="Ferreira P."/>
            <person name="Molpeceres G."/>
            <person name="Ruiz-Duenas F.J."/>
            <person name="Serrano A."/>
            <person name="Henrissat B."/>
            <person name="Drula E."/>
            <person name="Hughes K.W."/>
            <person name="Mata J.L."/>
            <person name="Ishikawa N.K."/>
            <person name="Vargas-Isla R."/>
            <person name="Ushijima S."/>
            <person name="Smith C.A."/>
            <person name="Ahrendt S."/>
            <person name="Andreopoulos W."/>
            <person name="He G."/>
            <person name="Labutti K."/>
            <person name="Lipzen A."/>
            <person name="Ng V."/>
            <person name="Riley R."/>
            <person name="Sandor L."/>
            <person name="Barry K."/>
            <person name="Martinez A.T."/>
            <person name="Xiao Y."/>
            <person name="Gibbons J.G."/>
            <person name="Terashima K."/>
            <person name="Grigoriev I.V."/>
            <person name="Hibbett D.S."/>
        </authorList>
    </citation>
    <scope>NUCLEOTIDE SEQUENCE</scope>
    <source>
        <strain evidence="1">RHP3577 ss4</strain>
    </source>
</reference>
<feature type="non-terminal residue" evidence="1">
    <location>
        <position position="57"/>
    </location>
</feature>
<accession>A0ABQ8V8Q4</accession>
<feature type="non-terminal residue" evidence="1">
    <location>
        <position position="1"/>
    </location>
</feature>
<dbReference type="InterPro" id="IPR036396">
    <property type="entry name" value="Cyt_P450_sf"/>
</dbReference>
<sequence>RTNVEMSNLLLHMSPEAFPGPRTFDPDRWVLEASASKMGLDFAPFSKGPRIWFGRTL</sequence>
<dbReference type="EMBL" id="JANVFT010000073">
    <property type="protein sequence ID" value="KAJ4475823.1"/>
    <property type="molecule type" value="Genomic_DNA"/>
</dbReference>
<comment type="caution">
    <text evidence="1">The sequence shown here is derived from an EMBL/GenBank/DDBJ whole genome shotgun (WGS) entry which is preliminary data.</text>
</comment>
<organism evidence="1 2">
    <name type="scientific">Lentinula lateritia</name>
    <dbReference type="NCBI Taxonomy" id="40482"/>
    <lineage>
        <taxon>Eukaryota</taxon>
        <taxon>Fungi</taxon>
        <taxon>Dikarya</taxon>
        <taxon>Basidiomycota</taxon>
        <taxon>Agaricomycotina</taxon>
        <taxon>Agaricomycetes</taxon>
        <taxon>Agaricomycetidae</taxon>
        <taxon>Agaricales</taxon>
        <taxon>Marasmiineae</taxon>
        <taxon>Omphalotaceae</taxon>
        <taxon>Lentinula</taxon>
    </lineage>
</organism>
<keyword evidence="2" id="KW-1185">Reference proteome</keyword>
<proteinExistence type="predicted"/>
<dbReference type="Gene3D" id="1.10.630.10">
    <property type="entry name" value="Cytochrome P450"/>
    <property type="match status" value="1"/>
</dbReference>
<gene>
    <name evidence="1" type="ORF">C8R41DRAFT_740322</name>
</gene>